<dbReference type="EMBL" id="KZ992431">
    <property type="protein sequence ID" value="RKP10962.1"/>
    <property type="molecule type" value="Genomic_DNA"/>
</dbReference>
<accession>A0A4P9XY03</accession>
<dbReference type="CDD" id="cd00022">
    <property type="entry name" value="BIR"/>
    <property type="match status" value="2"/>
</dbReference>
<dbReference type="Pfam" id="PF00653">
    <property type="entry name" value="BIR"/>
    <property type="match status" value="2"/>
</dbReference>
<organism evidence="4 5">
    <name type="scientific">Thamnocephalis sphaerospora</name>
    <dbReference type="NCBI Taxonomy" id="78915"/>
    <lineage>
        <taxon>Eukaryota</taxon>
        <taxon>Fungi</taxon>
        <taxon>Fungi incertae sedis</taxon>
        <taxon>Zoopagomycota</taxon>
        <taxon>Zoopagomycotina</taxon>
        <taxon>Zoopagomycetes</taxon>
        <taxon>Zoopagales</taxon>
        <taxon>Sigmoideomycetaceae</taxon>
        <taxon>Thamnocephalis</taxon>
    </lineage>
</organism>
<evidence type="ECO:0000256" key="3">
    <source>
        <dbReference type="SAM" id="MobiDB-lite"/>
    </source>
</evidence>
<keyword evidence="2" id="KW-0862">Zinc</keyword>
<dbReference type="GO" id="GO:0046872">
    <property type="term" value="F:metal ion binding"/>
    <property type="evidence" value="ECO:0007669"/>
    <property type="project" value="UniProtKB-KW"/>
</dbReference>
<dbReference type="PANTHER" id="PTHR46771:SF5">
    <property type="entry name" value="DETERIN"/>
    <property type="match status" value="1"/>
</dbReference>
<evidence type="ECO:0000313" key="4">
    <source>
        <dbReference type="EMBL" id="RKP10962.1"/>
    </source>
</evidence>
<evidence type="ECO:0008006" key="6">
    <source>
        <dbReference type="Google" id="ProtNLM"/>
    </source>
</evidence>
<dbReference type="InterPro" id="IPR051190">
    <property type="entry name" value="Baculoviral_IAP"/>
</dbReference>
<evidence type="ECO:0000256" key="2">
    <source>
        <dbReference type="ARBA" id="ARBA00022833"/>
    </source>
</evidence>
<feature type="region of interest" description="Disordered" evidence="3">
    <location>
        <begin position="1"/>
        <end position="33"/>
    </location>
</feature>
<name>A0A4P9XY03_9FUNG</name>
<dbReference type="Proteomes" id="UP000271241">
    <property type="component" value="Unassembled WGS sequence"/>
</dbReference>
<feature type="region of interest" description="Disordered" evidence="3">
    <location>
        <begin position="264"/>
        <end position="386"/>
    </location>
</feature>
<gene>
    <name evidence="4" type="ORF">THASP1DRAFT_27271</name>
</gene>
<sequence length="481" mass="51893">MARAESKASKDPSTLKSRIKSYRAGRNGWPHRKDAKLKPEQCALAGFVHQPTPGSRDATVCFLCEKSLNSWTPKQDDPFYEHVKHAPQCAWAALMCVRRGQTPDANQLADVAAEVAKMADSETALSAWNDAGVVDATLLKAWATALLQAEETEATTDAVNALVLDAYTGQSTRMEQLRLATFGQWWPHDGKRGWLVTSKKMAKAGFIYFPGDAAEDTVVCVHCGISLDGWEPKDNPVKEHQKRCAACPFFASLPSTVRQAFEASPNVSDIGKSTTGKNSRKRPLPASSRAESNKTSESVEKEDAGAEGRPKRARRGAAPSRVPHQKSSATAETTDGDMVAAPVEQPPEDMPSAHTLEESAPSDEATRHAATLPNSAPTPEPAPVTAEETDMVVESAVTIGASEPVEDMQDAASNVTTPTEQDDGPAPQDTLEPTVEEHLRQLMESNLARLKQHGYALVARLRELAADARKQLSSLPVEADS</sequence>
<feature type="compositionally biased region" description="Basic and acidic residues" evidence="3">
    <location>
        <begin position="291"/>
        <end position="310"/>
    </location>
</feature>
<reference evidence="5" key="1">
    <citation type="journal article" date="2018" name="Nat. Microbiol.">
        <title>Leveraging single-cell genomics to expand the fungal tree of life.</title>
        <authorList>
            <person name="Ahrendt S.R."/>
            <person name="Quandt C.A."/>
            <person name="Ciobanu D."/>
            <person name="Clum A."/>
            <person name="Salamov A."/>
            <person name="Andreopoulos B."/>
            <person name="Cheng J.F."/>
            <person name="Woyke T."/>
            <person name="Pelin A."/>
            <person name="Henrissat B."/>
            <person name="Reynolds N.K."/>
            <person name="Benny G.L."/>
            <person name="Smith M.E."/>
            <person name="James T.Y."/>
            <person name="Grigoriev I.V."/>
        </authorList>
    </citation>
    <scope>NUCLEOTIDE SEQUENCE [LARGE SCALE GENOMIC DNA]</scope>
    <source>
        <strain evidence="5">RSA 1356</strain>
    </source>
</reference>
<dbReference type="AlphaFoldDB" id="A0A4P9XY03"/>
<proteinExistence type="predicted"/>
<dbReference type="OrthoDB" id="2196114at2759"/>
<dbReference type="Gene3D" id="1.10.1170.10">
    <property type="entry name" value="Inhibitor Of Apoptosis Protein (2mihbC-IAP-1), Chain A"/>
    <property type="match status" value="2"/>
</dbReference>
<keyword evidence="1" id="KW-0479">Metal-binding</keyword>
<feature type="region of interest" description="Disordered" evidence="3">
    <location>
        <begin position="400"/>
        <end position="432"/>
    </location>
</feature>
<dbReference type="STRING" id="78915.A0A4P9XY03"/>
<protein>
    <recommendedName>
        <fullName evidence="6">Inhibitor of Apoptosis domain-containing protein</fullName>
    </recommendedName>
</protein>
<feature type="compositionally biased region" description="Basic residues" evidence="3">
    <location>
        <begin position="17"/>
        <end position="33"/>
    </location>
</feature>
<dbReference type="SUPFAM" id="SSF57924">
    <property type="entry name" value="Inhibitor of apoptosis (IAP) repeat"/>
    <property type="match status" value="2"/>
</dbReference>
<dbReference type="PANTHER" id="PTHR46771">
    <property type="entry name" value="DETERIN"/>
    <property type="match status" value="1"/>
</dbReference>
<evidence type="ECO:0000256" key="1">
    <source>
        <dbReference type="ARBA" id="ARBA00022723"/>
    </source>
</evidence>
<feature type="compositionally biased region" description="Basic and acidic residues" evidence="3">
    <location>
        <begin position="1"/>
        <end position="10"/>
    </location>
</feature>
<dbReference type="PROSITE" id="PS50143">
    <property type="entry name" value="BIR_REPEAT_2"/>
    <property type="match status" value="2"/>
</dbReference>
<dbReference type="InterPro" id="IPR001370">
    <property type="entry name" value="BIR_rpt"/>
</dbReference>
<evidence type="ECO:0000313" key="5">
    <source>
        <dbReference type="Proteomes" id="UP000271241"/>
    </source>
</evidence>
<feature type="compositionally biased region" description="Polar residues" evidence="3">
    <location>
        <begin position="265"/>
        <end position="277"/>
    </location>
</feature>
<dbReference type="SMART" id="SM00238">
    <property type="entry name" value="BIR"/>
    <property type="match status" value="2"/>
</dbReference>
<keyword evidence="5" id="KW-1185">Reference proteome</keyword>